<gene>
    <name evidence="1" type="ORF">FCM35_KLT17451</name>
</gene>
<organism evidence="1 2">
    <name type="scientific">Carex littledalei</name>
    <dbReference type="NCBI Taxonomy" id="544730"/>
    <lineage>
        <taxon>Eukaryota</taxon>
        <taxon>Viridiplantae</taxon>
        <taxon>Streptophyta</taxon>
        <taxon>Embryophyta</taxon>
        <taxon>Tracheophyta</taxon>
        <taxon>Spermatophyta</taxon>
        <taxon>Magnoliopsida</taxon>
        <taxon>Liliopsida</taxon>
        <taxon>Poales</taxon>
        <taxon>Cyperaceae</taxon>
        <taxon>Cyperoideae</taxon>
        <taxon>Cariceae</taxon>
        <taxon>Carex</taxon>
        <taxon>Carex subgen. Euthyceras</taxon>
    </lineage>
</organism>
<sequence>MTPKFISVKASPIRRTEHLQGIHGDLNQPPNTEFIEIMAPVFSKDAWRCVWHMIQIEDRCYLELRSYIDRWHQAERNYYKTKGLIPMNSTANYAKKKLYSEMILVDTGSGEHLPVGL</sequence>
<protein>
    <submittedName>
        <fullName evidence="1">Uncharacterized protein</fullName>
    </submittedName>
</protein>
<dbReference type="PANTHER" id="PTHR31210">
    <property type="entry name" value="OS06G0731900 PROTEIN"/>
    <property type="match status" value="1"/>
</dbReference>
<dbReference type="Proteomes" id="UP000623129">
    <property type="component" value="Unassembled WGS sequence"/>
</dbReference>
<dbReference type="AlphaFoldDB" id="A0A833RRI5"/>
<evidence type="ECO:0000313" key="2">
    <source>
        <dbReference type="Proteomes" id="UP000623129"/>
    </source>
</evidence>
<reference evidence="1" key="1">
    <citation type="submission" date="2020-01" db="EMBL/GenBank/DDBJ databases">
        <title>Genome sequence of Kobresia littledalei, the first chromosome-level genome in the family Cyperaceae.</title>
        <authorList>
            <person name="Qu G."/>
        </authorList>
    </citation>
    <scope>NUCLEOTIDE SEQUENCE</scope>
    <source>
        <strain evidence="1">C.B.Clarke</strain>
        <tissue evidence="1">Leaf</tissue>
    </source>
</reference>
<dbReference type="PANTHER" id="PTHR31210:SF38">
    <property type="entry name" value="LYSINE KETOGLUTARATE REDUCTASE TRANS-SPLICING RELATED 1"/>
    <property type="match status" value="1"/>
</dbReference>
<dbReference type="EMBL" id="SWLB01000005">
    <property type="protein sequence ID" value="KAF3338614.1"/>
    <property type="molecule type" value="Genomic_DNA"/>
</dbReference>
<proteinExistence type="predicted"/>
<dbReference type="OrthoDB" id="1433466at2759"/>
<evidence type="ECO:0000313" key="1">
    <source>
        <dbReference type="EMBL" id="KAF3338614.1"/>
    </source>
</evidence>
<dbReference type="InterPro" id="IPR007877">
    <property type="entry name" value="DUF707"/>
</dbReference>
<dbReference type="Pfam" id="PF05212">
    <property type="entry name" value="DUF707"/>
    <property type="match status" value="1"/>
</dbReference>
<accession>A0A833RRI5</accession>
<keyword evidence="2" id="KW-1185">Reference proteome</keyword>
<comment type="caution">
    <text evidence="1">The sequence shown here is derived from an EMBL/GenBank/DDBJ whole genome shotgun (WGS) entry which is preliminary data.</text>
</comment>
<name>A0A833RRI5_9POAL</name>